<keyword evidence="5" id="KW-0572">Peptidoglycan-anchor</keyword>
<feature type="compositionally biased region" description="Basic and acidic residues" evidence="6">
    <location>
        <begin position="113"/>
        <end position="139"/>
    </location>
</feature>
<feature type="domain" description="Gram-positive cocci surface proteins LPxTG" evidence="9">
    <location>
        <begin position="142"/>
        <end position="173"/>
    </location>
</feature>
<sequence length="173" mass="18492">MKKLCVGIMACGVVFGVGNVTAQAAPAEDKDCSDFANYDEVVAYWNSKGYTAQNDPERLDGWGNKVDDGIPCEAPEGYDTSKINGISKTSTDTDESAQEETKQEETTSTTPATEEKADDKEQATTTTKDENTTEVKEQGEALPKTATNDVAMMGLAGLMAAAGGALMFKRRKK</sequence>
<dbReference type="Pfam" id="PF00746">
    <property type="entry name" value="Gram_pos_anchor"/>
    <property type="match status" value="1"/>
</dbReference>
<evidence type="ECO:0000256" key="3">
    <source>
        <dbReference type="ARBA" id="ARBA00022525"/>
    </source>
</evidence>
<gene>
    <name evidence="10" type="ORF">BEH_26435</name>
</gene>
<dbReference type="InterPro" id="IPR019931">
    <property type="entry name" value="LPXTG_anchor"/>
</dbReference>
<dbReference type="NCBIfam" id="TIGR01167">
    <property type="entry name" value="LPXTG_anchor"/>
    <property type="match status" value="1"/>
</dbReference>
<dbReference type="AlphaFoldDB" id="A0A2S1LZX1"/>
<feature type="compositionally biased region" description="Polar residues" evidence="6">
    <location>
        <begin position="81"/>
        <end position="90"/>
    </location>
</feature>
<feature type="region of interest" description="Disordered" evidence="6">
    <location>
        <begin position="51"/>
        <end position="145"/>
    </location>
</feature>
<keyword evidence="7" id="KW-0472">Membrane</keyword>
<keyword evidence="11" id="KW-1185">Reference proteome</keyword>
<dbReference type="KEGG" id="beo:BEH_26435"/>
<evidence type="ECO:0000256" key="7">
    <source>
        <dbReference type="SAM" id="Phobius"/>
    </source>
</evidence>
<feature type="chain" id="PRO_5015447003" description="Gram-positive cocci surface proteins LPxTG domain-containing protein" evidence="8">
    <location>
        <begin position="25"/>
        <end position="173"/>
    </location>
</feature>
<keyword evidence="10" id="KW-0614">Plasmid</keyword>
<feature type="compositionally biased region" description="Basic and acidic residues" evidence="6">
    <location>
        <begin position="55"/>
        <end position="68"/>
    </location>
</feature>
<keyword evidence="2" id="KW-0134">Cell wall</keyword>
<evidence type="ECO:0000256" key="6">
    <source>
        <dbReference type="SAM" id="MobiDB-lite"/>
    </source>
</evidence>
<evidence type="ECO:0000259" key="9">
    <source>
        <dbReference type="PROSITE" id="PS50847"/>
    </source>
</evidence>
<feature type="transmembrane region" description="Helical" evidence="7">
    <location>
        <begin position="150"/>
        <end position="168"/>
    </location>
</feature>
<evidence type="ECO:0000256" key="5">
    <source>
        <dbReference type="ARBA" id="ARBA00023088"/>
    </source>
</evidence>
<dbReference type="EMBL" id="CP015328">
    <property type="protein sequence ID" value="AWG44363.1"/>
    <property type="molecule type" value="Genomic_DNA"/>
</dbReference>
<evidence type="ECO:0000256" key="4">
    <source>
        <dbReference type="ARBA" id="ARBA00022729"/>
    </source>
</evidence>
<proteinExistence type="predicted"/>
<evidence type="ECO:0000313" key="10">
    <source>
        <dbReference type="EMBL" id="AWG44363.1"/>
    </source>
</evidence>
<keyword evidence="4 8" id="KW-0732">Signal</keyword>
<organism evidence="10 11">
    <name type="scientific">Priestia filamentosa</name>
    <dbReference type="NCBI Taxonomy" id="1402861"/>
    <lineage>
        <taxon>Bacteria</taxon>
        <taxon>Bacillati</taxon>
        <taxon>Bacillota</taxon>
        <taxon>Bacilli</taxon>
        <taxon>Bacillales</taxon>
        <taxon>Bacillaceae</taxon>
        <taxon>Priestia</taxon>
    </lineage>
</organism>
<reference evidence="10 11" key="1">
    <citation type="journal article" date="2015" name="PLoS ONE">
        <title>Genome Sequence of Bacillus endophyticus and Analysis of Its Companion Mechanism in the Ketogulonigenium vulgare-Bacillus Strain Consortium.</title>
        <authorList>
            <person name="Jia N."/>
            <person name="Du J."/>
            <person name="Ding M.Z."/>
            <person name="Gao F."/>
            <person name="Yuan Y.J."/>
        </authorList>
    </citation>
    <scope>NUCLEOTIDE SEQUENCE [LARGE SCALE GENOMIC DNA]</scope>
    <source>
        <strain evidence="10 11">Hbe603</strain>
        <plasmid evidence="11">pbeh6</plasmid>
    </source>
</reference>
<comment type="subcellular location">
    <subcellularLocation>
        <location evidence="1">Secreted</location>
        <location evidence="1">Cell wall</location>
        <topology evidence="1">Peptidoglycan-anchor</topology>
    </subcellularLocation>
</comment>
<evidence type="ECO:0000313" key="11">
    <source>
        <dbReference type="Proteomes" id="UP000036202"/>
    </source>
</evidence>
<evidence type="ECO:0000256" key="8">
    <source>
        <dbReference type="SAM" id="SignalP"/>
    </source>
</evidence>
<dbReference type="PROSITE" id="PS50847">
    <property type="entry name" value="GRAM_POS_ANCHORING"/>
    <property type="match status" value="1"/>
</dbReference>
<keyword evidence="7" id="KW-0812">Transmembrane</keyword>
<dbReference type="Proteomes" id="UP000036202">
    <property type="component" value="Plasmid pbeh6"/>
</dbReference>
<feature type="signal peptide" evidence="8">
    <location>
        <begin position="1"/>
        <end position="24"/>
    </location>
</feature>
<name>A0A2S1LZX1_9BACI</name>
<evidence type="ECO:0000256" key="1">
    <source>
        <dbReference type="ARBA" id="ARBA00004168"/>
    </source>
</evidence>
<keyword evidence="3" id="KW-0964">Secreted</keyword>
<keyword evidence="7" id="KW-1133">Transmembrane helix</keyword>
<accession>A0A2S1LZX1</accession>
<protein>
    <recommendedName>
        <fullName evidence="9">Gram-positive cocci surface proteins LPxTG domain-containing protein</fullName>
    </recommendedName>
</protein>
<geneLocation type="plasmid" evidence="11">
    <name>pbeh6</name>
</geneLocation>
<evidence type="ECO:0000256" key="2">
    <source>
        <dbReference type="ARBA" id="ARBA00022512"/>
    </source>
</evidence>